<protein>
    <submittedName>
        <fullName evidence="2">Uncharacterized protein</fullName>
    </submittedName>
</protein>
<gene>
    <name evidence="2" type="ORF">LPJ64_005584</name>
</gene>
<keyword evidence="1" id="KW-0732">Signal</keyword>
<keyword evidence="3" id="KW-1185">Reference proteome</keyword>
<reference evidence="2" key="1">
    <citation type="submission" date="2022-07" db="EMBL/GenBank/DDBJ databases">
        <title>Phylogenomic reconstructions and comparative analyses of Kickxellomycotina fungi.</title>
        <authorList>
            <person name="Reynolds N.K."/>
            <person name="Stajich J.E."/>
            <person name="Barry K."/>
            <person name="Grigoriev I.V."/>
            <person name="Crous P."/>
            <person name="Smith M.E."/>
        </authorList>
    </citation>
    <scope>NUCLEOTIDE SEQUENCE</scope>
    <source>
        <strain evidence="2">NBRC 105413</strain>
    </source>
</reference>
<evidence type="ECO:0000256" key="1">
    <source>
        <dbReference type="SAM" id="SignalP"/>
    </source>
</evidence>
<sequence>MKFFAAIVSLVAASAAGAKTTHTAPLNKDVGLVYTNMKCGSDPCSQTNLHGQTSYMAYLGNKDFRRIIMGFEMPKNIDQSKIKSCSLMMPASLQAGSTANYYNLIVRPLNSDFDAETVTPMTAPGAGDVIGQTTANDGTPPPPIDVTSACRNPNDGIVDLAIDATGAPAQFPSLAGGSNAHLMIVME</sequence>
<feature type="chain" id="PRO_5040735211" evidence="1">
    <location>
        <begin position="19"/>
        <end position="187"/>
    </location>
</feature>
<comment type="caution">
    <text evidence="2">The sequence shown here is derived from an EMBL/GenBank/DDBJ whole genome shotgun (WGS) entry which is preliminary data.</text>
</comment>
<dbReference type="AlphaFoldDB" id="A0A9W8CHI6"/>
<dbReference type="EMBL" id="JANBOH010000373">
    <property type="protein sequence ID" value="KAJ1642586.1"/>
    <property type="molecule type" value="Genomic_DNA"/>
</dbReference>
<organism evidence="2 3">
    <name type="scientific">Coemansia asiatica</name>
    <dbReference type="NCBI Taxonomy" id="1052880"/>
    <lineage>
        <taxon>Eukaryota</taxon>
        <taxon>Fungi</taxon>
        <taxon>Fungi incertae sedis</taxon>
        <taxon>Zoopagomycota</taxon>
        <taxon>Kickxellomycotina</taxon>
        <taxon>Kickxellomycetes</taxon>
        <taxon>Kickxellales</taxon>
        <taxon>Kickxellaceae</taxon>
        <taxon>Coemansia</taxon>
    </lineage>
</organism>
<name>A0A9W8CHI6_9FUNG</name>
<feature type="signal peptide" evidence="1">
    <location>
        <begin position="1"/>
        <end position="18"/>
    </location>
</feature>
<proteinExistence type="predicted"/>
<accession>A0A9W8CHI6</accession>
<evidence type="ECO:0000313" key="3">
    <source>
        <dbReference type="Proteomes" id="UP001145021"/>
    </source>
</evidence>
<dbReference type="Proteomes" id="UP001145021">
    <property type="component" value="Unassembled WGS sequence"/>
</dbReference>
<evidence type="ECO:0000313" key="2">
    <source>
        <dbReference type="EMBL" id="KAJ1642586.1"/>
    </source>
</evidence>